<name>A0A1G6W7E6_9BURK</name>
<sequence length="380" mass="41564">MKQAFPMDVEPRFDAGIDVLLVPVPGCEEGAGASLRYDPLYQQIREARHQDDASVPMGEWERPLVKADWKRVAALSADALATRSKDFQLAAWLCEAWANLHGVEGLTAGTRLLTALAERYWSSAWPMLEAGDADARVAPFVWLNDTLALVLTLHVPLLVIDEREPAQVNLDEWQRAVLDGGDAGAADLTRDLLDKHVKRGDNLPALVSLYQQLELARAAWGKFRHLLDELLQDDSPHLGRVDDVLMRLTRAVTSLCGNQAPSAAPQASAADDAGQNLAGASSAVSHPASTENTMSNATPDLPSPTAPVRSLPARVESRAQAYQLLELVAGYLAEHEPHSPTPYLLRRAVSWGEMSLPELMREVVRTEGDMSRFYAMLGLE</sequence>
<accession>A0A1G6W7E6</accession>
<evidence type="ECO:0000256" key="1">
    <source>
        <dbReference type="SAM" id="MobiDB-lite"/>
    </source>
</evidence>
<feature type="region of interest" description="Disordered" evidence="1">
    <location>
        <begin position="259"/>
        <end position="312"/>
    </location>
</feature>
<evidence type="ECO:0000259" key="2">
    <source>
        <dbReference type="Pfam" id="PF06812"/>
    </source>
</evidence>
<dbReference type="AlphaFoldDB" id="A0A1G6W7E6"/>
<reference evidence="4" key="1">
    <citation type="submission" date="2016-09" db="EMBL/GenBank/DDBJ databases">
        <authorList>
            <person name="Varghese N."/>
            <person name="Submissions S."/>
        </authorList>
    </citation>
    <scope>NUCLEOTIDE SEQUENCE [LARGE SCALE GENOMIC DNA]</scope>
    <source>
        <strain evidence="4">TNe-862</strain>
    </source>
</reference>
<dbReference type="RefSeq" id="WP_092001245.1">
    <property type="nucleotide sequence ID" value="NZ_FMYQ01000022.1"/>
</dbReference>
<protein>
    <submittedName>
        <fullName evidence="3">Type VI secretion system protein ImpA</fullName>
    </submittedName>
</protein>
<gene>
    <name evidence="3" type="ORF">SAMN05421548_12289</name>
</gene>
<dbReference type="PANTHER" id="PTHR37951">
    <property type="entry name" value="CYTOPLASMIC PROTEIN-RELATED"/>
    <property type="match status" value="1"/>
</dbReference>
<dbReference type="InterPro" id="IPR017740">
    <property type="entry name" value="TssA-like"/>
</dbReference>
<evidence type="ECO:0000313" key="4">
    <source>
        <dbReference type="Proteomes" id="UP000198908"/>
    </source>
</evidence>
<dbReference type="STRING" id="416944.SAMN05421548_12289"/>
<dbReference type="OrthoDB" id="9771118at2"/>
<evidence type="ECO:0000313" key="3">
    <source>
        <dbReference type="EMBL" id="SDD61751.1"/>
    </source>
</evidence>
<organism evidence="3 4">
    <name type="scientific">Paraburkholderia lycopersici</name>
    <dbReference type="NCBI Taxonomy" id="416944"/>
    <lineage>
        <taxon>Bacteria</taxon>
        <taxon>Pseudomonadati</taxon>
        <taxon>Pseudomonadota</taxon>
        <taxon>Betaproteobacteria</taxon>
        <taxon>Burkholderiales</taxon>
        <taxon>Burkholderiaceae</taxon>
        <taxon>Paraburkholderia</taxon>
    </lineage>
</organism>
<keyword evidence="4" id="KW-1185">Reference proteome</keyword>
<dbReference type="InterPro" id="IPR010657">
    <property type="entry name" value="ImpA_N"/>
</dbReference>
<dbReference type="NCBIfam" id="TIGR03363">
    <property type="entry name" value="VI_chp_8"/>
    <property type="match status" value="1"/>
</dbReference>
<dbReference type="PANTHER" id="PTHR37951:SF1">
    <property type="entry name" value="TYPE VI SECRETION SYSTEM COMPONENT TSSA1"/>
    <property type="match status" value="1"/>
</dbReference>
<proteinExistence type="predicted"/>
<feature type="compositionally biased region" description="Polar residues" evidence="1">
    <location>
        <begin position="278"/>
        <end position="298"/>
    </location>
</feature>
<dbReference type="EMBL" id="FMYQ01000022">
    <property type="protein sequence ID" value="SDD61751.1"/>
    <property type="molecule type" value="Genomic_DNA"/>
</dbReference>
<feature type="domain" description="ImpA N-terminal" evidence="2">
    <location>
        <begin position="29"/>
        <end position="145"/>
    </location>
</feature>
<dbReference type="Pfam" id="PF06812">
    <property type="entry name" value="ImpA_N"/>
    <property type="match status" value="1"/>
</dbReference>
<dbReference type="Proteomes" id="UP000198908">
    <property type="component" value="Unassembled WGS sequence"/>
</dbReference>
<feature type="compositionally biased region" description="Low complexity" evidence="1">
    <location>
        <begin position="259"/>
        <end position="273"/>
    </location>
</feature>